<reference evidence="1" key="2">
    <citation type="journal article" date="2022" name="New Phytol.">
        <title>Evolutionary transition to the ectomycorrhizal habit in the genomes of a hyperdiverse lineage of mushroom-forming fungi.</title>
        <authorList>
            <person name="Looney B."/>
            <person name="Miyauchi S."/>
            <person name="Morin E."/>
            <person name="Drula E."/>
            <person name="Courty P.E."/>
            <person name="Kohler A."/>
            <person name="Kuo A."/>
            <person name="LaButti K."/>
            <person name="Pangilinan J."/>
            <person name="Lipzen A."/>
            <person name="Riley R."/>
            <person name="Andreopoulos W."/>
            <person name="He G."/>
            <person name="Johnson J."/>
            <person name="Nolan M."/>
            <person name="Tritt A."/>
            <person name="Barry K.W."/>
            <person name="Grigoriev I.V."/>
            <person name="Nagy L.G."/>
            <person name="Hibbett D."/>
            <person name="Henrissat B."/>
            <person name="Matheny P.B."/>
            <person name="Labbe J."/>
            <person name="Martin F.M."/>
        </authorList>
    </citation>
    <scope>NUCLEOTIDE SEQUENCE</scope>
    <source>
        <strain evidence="1">FP105234-sp</strain>
    </source>
</reference>
<reference evidence="1" key="1">
    <citation type="submission" date="2021-02" db="EMBL/GenBank/DDBJ databases">
        <authorList>
            <consortium name="DOE Joint Genome Institute"/>
            <person name="Ahrendt S."/>
            <person name="Looney B.P."/>
            <person name="Miyauchi S."/>
            <person name="Morin E."/>
            <person name="Drula E."/>
            <person name="Courty P.E."/>
            <person name="Chicoki N."/>
            <person name="Fauchery L."/>
            <person name="Kohler A."/>
            <person name="Kuo A."/>
            <person name="Labutti K."/>
            <person name="Pangilinan J."/>
            <person name="Lipzen A."/>
            <person name="Riley R."/>
            <person name="Andreopoulos W."/>
            <person name="He G."/>
            <person name="Johnson J."/>
            <person name="Barry K.W."/>
            <person name="Grigoriev I.V."/>
            <person name="Nagy L."/>
            <person name="Hibbett D."/>
            <person name="Henrissat B."/>
            <person name="Matheny P.B."/>
            <person name="Labbe J."/>
            <person name="Martin F."/>
        </authorList>
    </citation>
    <scope>NUCLEOTIDE SEQUENCE</scope>
    <source>
        <strain evidence="1">FP105234-sp</strain>
    </source>
</reference>
<comment type="caution">
    <text evidence="1">The sequence shown here is derived from an EMBL/GenBank/DDBJ whole genome shotgun (WGS) entry which is preliminary data.</text>
</comment>
<sequence>MRAEHTNYDKLVELLTSPHGLFLFHVHVAGPKPECHLPQLLRRLRCWRRALRLELSVSLSGVGVFERLASIALLWSRMYKPFCALALAGDVVFAALWQALVGERLVHVHVRRRPTWVH</sequence>
<proteinExistence type="predicted"/>
<dbReference type="Proteomes" id="UP000814033">
    <property type="component" value="Unassembled WGS sequence"/>
</dbReference>
<organism evidence="1 2">
    <name type="scientific">Auriscalpium vulgare</name>
    <dbReference type="NCBI Taxonomy" id="40419"/>
    <lineage>
        <taxon>Eukaryota</taxon>
        <taxon>Fungi</taxon>
        <taxon>Dikarya</taxon>
        <taxon>Basidiomycota</taxon>
        <taxon>Agaricomycotina</taxon>
        <taxon>Agaricomycetes</taxon>
        <taxon>Russulales</taxon>
        <taxon>Auriscalpiaceae</taxon>
        <taxon>Auriscalpium</taxon>
    </lineage>
</organism>
<name>A0ACB8RET2_9AGAM</name>
<evidence type="ECO:0000313" key="1">
    <source>
        <dbReference type="EMBL" id="KAI0042634.1"/>
    </source>
</evidence>
<evidence type="ECO:0000313" key="2">
    <source>
        <dbReference type="Proteomes" id="UP000814033"/>
    </source>
</evidence>
<accession>A0ACB8RET2</accession>
<protein>
    <submittedName>
        <fullName evidence="1">Uncharacterized protein</fullName>
    </submittedName>
</protein>
<keyword evidence="2" id="KW-1185">Reference proteome</keyword>
<dbReference type="EMBL" id="MU276055">
    <property type="protein sequence ID" value="KAI0042634.1"/>
    <property type="molecule type" value="Genomic_DNA"/>
</dbReference>
<gene>
    <name evidence="1" type="ORF">FA95DRAFT_544956</name>
</gene>